<proteinExistence type="predicted"/>
<reference evidence="1 2" key="1">
    <citation type="submission" date="2015-11" db="EMBL/GenBank/DDBJ databases">
        <title>Genomic analysis of 38 Legionella species identifies large and diverse effector repertoires.</title>
        <authorList>
            <person name="Burstein D."/>
            <person name="Amaro F."/>
            <person name="Zusman T."/>
            <person name="Lifshitz Z."/>
            <person name="Cohen O."/>
            <person name="Gilbert J.A."/>
            <person name="Pupko T."/>
            <person name="Shuman H.A."/>
            <person name="Segal G."/>
        </authorList>
    </citation>
    <scope>NUCLEOTIDE SEQUENCE [LARGE SCALE GENOMIC DNA]</scope>
    <source>
        <strain evidence="1 2">ORW</strain>
    </source>
</reference>
<dbReference type="AlphaFoldDB" id="A0A0W0SD45"/>
<evidence type="ECO:0000313" key="2">
    <source>
        <dbReference type="Proteomes" id="UP000054921"/>
    </source>
</evidence>
<name>A0A0W0SD45_9GAMM</name>
<comment type="caution">
    <text evidence="1">The sequence shown here is derived from an EMBL/GenBank/DDBJ whole genome shotgun (WGS) entry which is preliminary data.</text>
</comment>
<dbReference type="STRING" id="28084.Lche_2968"/>
<organism evidence="1 2">
    <name type="scientific">Legionella cherrii</name>
    <dbReference type="NCBI Taxonomy" id="28084"/>
    <lineage>
        <taxon>Bacteria</taxon>
        <taxon>Pseudomonadati</taxon>
        <taxon>Pseudomonadota</taxon>
        <taxon>Gammaproteobacteria</taxon>
        <taxon>Legionellales</taxon>
        <taxon>Legionellaceae</taxon>
        <taxon>Legionella</taxon>
    </lineage>
</organism>
<dbReference type="RefSeq" id="WP_058388171.1">
    <property type="nucleotide sequence ID" value="NZ_LNXW01000013.1"/>
</dbReference>
<dbReference type="Proteomes" id="UP000054921">
    <property type="component" value="Unassembled WGS sequence"/>
</dbReference>
<dbReference type="OrthoDB" id="5630621at2"/>
<evidence type="ECO:0000313" key="1">
    <source>
        <dbReference type="EMBL" id="KTC80948.1"/>
    </source>
</evidence>
<gene>
    <name evidence="1" type="ORF">Lche_2968</name>
</gene>
<accession>A0A0W0SD45</accession>
<protein>
    <submittedName>
        <fullName evidence="1">Uncharacterized protein</fullName>
    </submittedName>
</protein>
<dbReference type="EMBL" id="LNXW01000013">
    <property type="protein sequence ID" value="KTC80948.1"/>
    <property type="molecule type" value="Genomic_DNA"/>
</dbReference>
<sequence length="743" mass="85417">MPLTSALNGLSSISALSLSQPEAIAGLVALGIVGTGAVIAIAHKKWEHYEEKKHRDEIEDINRRHKHFLEKIEVPGYGVIQGFPPIFKFTLENDLKSVDSLHYTVDDIKEIGRKLPQVPPELSSYRQSILHAILKLKEYYLSRDNHNDTTAGVLSYLLNILQNRCLSFEGYDFDSAYLSALTDFIDDYASKEGRENSQHFKRLQPVYTYLLDAKQHLDKHKESLSLRELVNELRETCLDDSNRLLRLLVKMVVPEKEKDLADTVALDELENNMVRREYIKSEVWGTVFSKFHEINLPESVFKDWIIGLAAYYLKSLRPCSILKEKKVISPADLFAFTDWAQTIQQQRSKTSKDKARLDKELKAILRVFSDSRNFINTKRVGPEKNPEFVVVNEEQELLERTVIMANFAHLIHAIISLQAFCSHLLHSIEQLGAIYINDPQHFTEIFTVLDNLCRVVEADLQHVKESFVAISKANKNTMRLAKEGLFPKEIIMVLESVEHMLLKLGTQVKEYKNRHSEPSESATKTAVYEMLAVAQFFEKMYTLSQTIAQPINPALEAKNKIADTPIKVTAPTKSLLKETIAKDESLDINQKERVLHHLDQQIRQQIDAIQKEQPSDFNRAKYQKISYSLRVLKIKSLAMLDEKSTDEERGDKANKTYTLVLSLYQTTLEFLMLPQHVRTEQSGTFIQKIHDELNHHENRAFIDKHRDPLPKFIAEHFGFFHTDTRNKLSALQQAYEGLHIQSA</sequence>
<dbReference type="PATRIC" id="fig|28084.5.peg.3221"/>